<dbReference type="AlphaFoldDB" id="A0AAF3FBH5"/>
<feature type="transmembrane region" description="Helical" evidence="1">
    <location>
        <begin position="14"/>
        <end position="34"/>
    </location>
</feature>
<reference evidence="3" key="1">
    <citation type="submission" date="2024-02" db="UniProtKB">
        <authorList>
            <consortium name="WormBaseParasite"/>
        </authorList>
    </citation>
    <scope>IDENTIFICATION</scope>
</reference>
<organism evidence="2 3">
    <name type="scientific">Mesorhabditis belari</name>
    <dbReference type="NCBI Taxonomy" id="2138241"/>
    <lineage>
        <taxon>Eukaryota</taxon>
        <taxon>Metazoa</taxon>
        <taxon>Ecdysozoa</taxon>
        <taxon>Nematoda</taxon>
        <taxon>Chromadorea</taxon>
        <taxon>Rhabditida</taxon>
        <taxon>Rhabditina</taxon>
        <taxon>Rhabditomorpha</taxon>
        <taxon>Rhabditoidea</taxon>
        <taxon>Rhabditidae</taxon>
        <taxon>Mesorhabditinae</taxon>
        <taxon>Mesorhabditis</taxon>
    </lineage>
</organism>
<keyword evidence="1" id="KW-0472">Membrane</keyword>
<sequence length="73" mass="8405">MPVVDAARNIYFNIMFWVLLFSLPINLLAAYFSATNDRLSLPIRLFTTTESCCKVIYAAPFVLYSFCQLPFIE</sequence>
<evidence type="ECO:0000313" key="2">
    <source>
        <dbReference type="Proteomes" id="UP000887575"/>
    </source>
</evidence>
<keyword evidence="2" id="KW-1185">Reference proteome</keyword>
<protein>
    <submittedName>
        <fullName evidence="3">Uncharacterized protein</fullName>
    </submittedName>
</protein>
<name>A0AAF3FBH5_9BILA</name>
<evidence type="ECO:0000313" key="3">
    <source>
        <dbReference type="WBParaSite" id="MBELARI_LOCUS4153"/>
    </source>
</evidence>
<proteinExistence type="predicted"/>
<keyword evidence="1" id="KW-1133">Transmembrane helix</keyword>
<dbReference type="WBParaSite" id="MBELARI_LOCUS4153">
    <property type="protein sequence ID" value="MBELARI_LOCUS4153"/>
    <property type="gene ID" value="MBELARI_LOCUS4153"/>
</dbReference>
<evidence type="ECO:0000256" key="1">
    <source>
        <dbReference type="SAM" id="Phobius"/>
    </source>
</evidence>
<keyword evidence="1" id="KW-0812">Transmembrane</keyword>
<feature type="transmembrane region" description="Helical" evidence="1">
    <location>
        <begin position="55"/>
        <end position="72"/>
    </location>
</feature>
<dbReference type="Proteomes" id="UP000887575">
    <property type="component" value="Unassembled WGS sequence"/>
</dbReference>
<accession>A0AAF3FBH5</accession>